<evidence type="ECO:0000256" key="6">
    <source>
        <dbReference type="RuleBase" id="RU000461"/>
    </source>
</evidence>
<dbReference type="Gene3D" id="1.10.630.10">
    <property type="entry name" value="Cytochrome P450"/>
    <property type="match status" value="1"/>
</dbReference>
<dbReference type="InterPro" id="IPR036396">
    <property type="entry name" value="Cyt_P450_sf"/>
</dbReference>
<keyword evidence="4 5" id="KW-0408">Iron</keyword>
<organism evidence="8 9">
    <name type="scientific">Pseudocercospora eumusae</name>
    <dbReference type="NCBI Taxonomy" id="321146"/>
    <lineage>
        <taxon>Eukaryota</taxon>
        <taxon>Fungi</taxon>
        <taxon>Dikarya</taxon>
        <taxon>Ascomycota</taxon>
        <taxon>Pezizomycotina</taxon>
        <taxon>Dothideomycetes</taxon>
        <taxon>Dothideomycetidae</taxon>
        <taxon>Mycosphaerellales</taxon>
        <taxon>Mycosphaerellaceae</taxon>
        <taxon>Pseudocercospora</taxon>
    </lineage>
</organism>
<evidence type="ECO:0000313" key="9">
    <source>
        <dbReference type="Proteomes" id="UP000070133"/>
    </source>
</evidence>
<evidence type="ECO:0000313" key="8">
    <source>
        <dbReference type="EMBL" id="KXS93667.1"/>
    </source>
</evidence>
<evidence type="ECO:0000256" key="7">
    <source>
        <dbReference type="SAM" id="Phobius"/>
    </source>
</evidence>
<dbReference type="GO" id="GO:0005506">
    <property type="term" value="F:iron ion binding"/>
    <property type="evidence" value="ECO:0007669"/>
    <property type="project" value="InterPro"/>
</dbReference>
<dbReference type="InterPro" id="IPR017972">
    <property type="entry name" value="Cyt_P450_CS"/>
</dbReference>
<evidence type="ECO:0000256" key="1">
    <source>
        <dbReference type="ARBA" id="ARBA00001971"/>
    </source>
</evidence>
<dbReference type="Proteomes" id="UP000070133">
    <property type="component" value="Unassembled WGS sequence"/>
</dbReference>
<dbReference type="SUPFAM" id="SSF48264">
    <property type="entry name" value="Cytochrome P450"/>
    <property type="match status" value="1"/>
</dbReference>
<reference evidence="8 9" key="1">
    <citation type="submission" date="2015-07" db="EMBL/GenBank/DDBJ databases">
        <title>Comparative genomics of the Sigatoka disease complex on banana suggests a link between parallel evolutionary changes in Pseudocercospora fijiensis and Pseudocercospora eumusae and increased virulence on the banana host.</title>
        <authorList>
            <person name="Chang T.-C."/>
            <person name="Salvucci A."/>
            <person name="Crous P.W."/>
            <person name="Stergiopoulos I."/>
        </authorList>
    </citation>
    <scope>NUCLEOTIDE SEQUENCE [LARGE SCALE GENOMIC DNA]</scope>
    <source>
        <strain evidence="8 9">CBS 114824</strain>
    </source>
</reference>
<evidence type="ECO:0008006" key="10">
    <source>
        <dbReference type="Google" id="ProtNLM"/>
    </source>
</evidence>
<keyword evidence="7" id="KW-0472">Membrane</keyword>
<evidence type="ECO:0000256" key="5">
    <source>
        <dbReference type="PIRSR" id="PIRSR602401-1"/>
    </source>
</evidence>
<keyword evidence="9" id="KW-1185">Reference proteome</keyword>
<feature type="transmembrane region" description="Helical" evidence="7">
    <location>
        <begin position="6"/>
        <end position="29"/>
    </location>
</feature>
<dbReference type="InterPro" id="IPR002401">
    <property type="entry name" value="Cyt_P450_E_grp-I"/>
</dbReference>
<dbReference type="GO" id="GO:0016705">
    <property type="term" value="F:oxidoreductase activity, acting on paired donors, with incorporation or reduction of molecular oxygen"/>
    <property type="evidence" value="ECO:0007669"/>
    <property type="project" value="InterPro"/>
</dbReference>
<dbReference type="AlphaFoldDB" id="A0A139GU21"/>
<dbReference type="OrthoDB" id="3934656at2759"/>
<comment type="caution">
    <text evidence="8">The sequence shown here is derived from an EMBL/GenBank/DDBJ whole genome shotgun (WGS) entry which is preliminary data.</text>
</comment>
<dbReference type="STRING" id="321146.A0A139GU21"/>
<dbReference type="InterPro" id="IPR050121">
    <property type="entry name" value="Cytochrome_P450_monoxygenase"/>
</dbReference>
<evidence type="ECO:0000256" key="3">
    <source>
        <dbReference type="ARBA" id="ARBA00022723"/>
    </source>
</evidence>
<gene>
    <name evidence="8" type="ORF">AC578_9359</name>
</gene>
<dbReference type="PRINTS" id="PR00385">
    <property type="entry name" value="P450"/>
</dbReference>
<dbReference type="GO" id="GO:0004497">
    <property type="term" value="F:monooxygenase activity"/>
    <property type="evidence" value="ECO:0007669"/>
    <property type="project" value="UniProtKB-KW"/>
</dbReference>
<protein>
    <recommendedName>
        <fullName evidence="10">Cytochrome P450</fullName>
    </recommendedName>
</protein>
<sequence length="523" mass="59015">MAFTIAHWMLLTIATVSTLFGVVFLTIIIHRLSWHPLHRVPGPKLAAVSNVWHAYHARNGRMMSLGRTLHEKYGPVVRVGPNEVWLNSKDAFSRIYSATQGFEKSSFYIALALNRPELTSTLSLCFPDTLDLLGEFDLERYRLQRRLIGPIYHKRNLLKYEETIDAVMTGVVEHLRALSGTEVDLKEWMHIITVECLSAIVLSWSPGYLRAGTDFGSSGHSYLGWRRKSVFGLFPAAEIMDNYSRSLGRLFAKVWGLTFTPPAKFKPFFPAVGNKCMRRINAALRSNPPNDKRRDLAYELIELHKSRPEFKSTYLKRMVMTNFGAGHETTTSTLIGVLSMLGSHAEAQDQVRDEVLQQEYVKGDGYANACTLTYTEACIKEAQRLHPVIGMSLSRTVPACGMEIDGFYFPPGTTVGCSPVALHQNSDIFGPNAKDYRPNRWRQGDHAKIMDRYNLIWGGGARTCPGRALAELIVQRVVSTLIKEFYIQVSIPAEEDMPMYFMAMLTGVKACFRARDAKPPRHD</sequence>
<dbReference type="EMBL" id="LFZN01000411">
    <property type="protein sequence ID" value="KXS93667.1"/>
    <property type="molecule type" value="Genomic_DNA"/>
</dbReference>
<keyword evidence="6" id="KW-0503">Monooxygenase</keyword>
<keyword evidence="6" id="KW-0560">Oxidoreductase</keyword>
<dbReference type="GO" id="GO:0020037">
    <property type="term" value="F:heme binding"/>
    <property type="evidence" value="ECO:0007669"/>
    <property type="project" value="InterPro"/>
</dbReference>
<dbReference type="PANTHER" id="PTHR24305">
    <property type="entry name" value="CYTOCHROME P450"/>
    <property type="match status" value="1"/>
</dbReference>
<proteinExistence type="inferred from homology"/>
<dbReference type="Pfam" id="PF00067">
    <property type="entry name" value="p450"/>
    <property type="match status" value="1"/>
</dbReference>
<feature type="binding site" description="axial binding residue" evidence="5">
    <location>
        <position position="464"/>
    </location>
    <ligand>
        <name>heme</name>
        <dbReference type="ChEBI" id="CHEBI:30413"/>
    </ligand>
    <ligandPart>
        <name>Fe</name>
        <dbReference type="ChEBI" id="CHEBI:18248"/>
    </ligandPart>
</feature>
<dbReference type="InterPro" id="IPR001128">
    <property type="entry name" value="Cyt_P450"/>
</dbReference>
<keyword evidence="5 6" id="KW-0349">Heme</keyword>
<evidence type="ECO:0000256" key="4">
    <source>
        <dbReference type="ARBA" id="ARBA00023004"/>
    </source>
</evidence>
<name>A0A139GU21_9PEZI</name>
<accession>A0A139GU21</accession>
<keyword evidence="7" id="KW-1133">Transmembrane helix</keyword>
<keyword evidence="7" id="KW-0812">Transmembrane</keyword>
<comment type="cofactor">
    <cofactor evidence="1 5">
        <name>heme</name>
        <dbReference type="ChEBI" id="CHEBI:30413"/>
    </cofactor>
</comment>
<dbReference type="PRINTS" id="PR00463">
    <property type="entry name" value="EP450I"/>
</dbReference>
<dbReference type="PROSITE" id="PS00086">
    <property type="entry name" value="CYTOCHROME_P450"/>
    <property type="match status" value="1"/>
</dbReference>
<comment type="similarity">
    <text evidence="2 6">Belongs to the cytochrome P450 family.</text>
</comment>
<evidence type="ECO:0000256" key="2">
    <source>
        <dbReference type="ARBA" id="ARBA00010617"/>
    </source>
</evidence>
<dbReference type="PANTHER" id="PTHR24305:SF232">
    <property type="entry name" value="P450, PUTATIVE (EUROFUNG)-RELATED"/>
    <property type="match status" value="1"/>
</dbReference>
<keyword evidence="3 5" id="KW-0479">Metal-binding</keyword>